<gene>
    <name evidence="2" type="ORF">TrRE_jg8394</name>
</gene>
<feature type="region of interest" description="Disordered" evidence="1">
    <location>
        <begin position="45"/>
        <end position="64"/>
    </location>
</feature>
<evidence type="ECO:0000313" key="3">
    <source>
        <dbReference type="Proteomes" id="UP001165082"/>
    </source>
</evidence>
<feature type="compositionally biased region" description="Low complexity" evidence="1">
    <location>
        <begin position="153"/>
        <end position="164"/>
    </location>
</feature>
<feature type="compositionally biased region" description="Pro residues" evidence="1">
    <location>
        <begin position="194"/>
        <end position="208"/>
    </location>
</feature>
<proteinExistence type="predicted"/>
<feature type="region of interest" description="Disordered" evidence="1">
    <location>
        <begin position="71"/>
        <end position="105"/>
    </location>
</feature>
<sequence length="250" mass="27763">MSTPQRHLNIDYNYKPTHYLVKDGALEECMMVSKEGKYVTLAFGAMGDPSSPAPMKQKRKSLKLKKIAVEQEVKGSVEEKEEEGEEEKQKEEGERKEAEQQVAKKAEKEIIVVKKIEKVEEYIFGDFSDDDGDDDDKGKAMGSGTPKVKLRAKAASTSPSTPAAKEVKVFVPQTAHSQEAAVAVQSVAATKPMTPLPLPPKPLPPSTPTMPKKVYGEHEFNPEEAERFLVMKLEMELKKANKNKGSAFWL</sequence>
<dbReference type="Proteomes" id="UP001165082">
    <property type="component" value="Unassembled WGS sequence"/>
</dbReference>
<dbReference type="EMBL" id="BRXZ01003034">
    <property type="protein sequence ID" value="GMH46413.1"/>
    <property type="molecule type" value="Genomic_DNA"/>
</dbReference>
<name>A0A9W7DKH7_9STRA</name>
<protein>
    <submittedName>
        <fullName evidence="2">Uncharacterized protein</fullName>
    </submittedName>
</protein>
<keyword evidence="3" id="KW-1185">Reference proteome</keyword>
<feature type="compositionally biased region" description="Basic and acidic residues" evidence="1">
    <location>
        <begin position="87"/>
        <end position="105"/>
    </location>
</feature>
<organism evidence="2 3">
    <name type="scientific">Triparma retinervis</name>
    <dbReference type="NCBI Taxonomy" id="2557542"/>
    <lineage>
        <taxon>Eukaryota</taxon>
        <taxon>Sar</taxon>
        <taxon>Stramenopiles</taxon>
        <taxon>Ochrophyta</taxon>
        <taxon>Bolidophyceae</taxon>
        <taxon>Parmales</taxon>
        <taxon>Triparmaceae</taxon>
        <taxon>Triparma</taxon>
    </lineage>
</organism>
<reference evidence="2" key="1">
    <citation type="submission" date="2022-07" db="EMBL/GenBank/DDBJ databases">
        <title>Genome analysis of Parmales, a sister group of diatoms, reveals the evolutionary specialization of diatoms from phago-mixotrophs to photoautotrophs.</title>
        <authorList>
            <person name="Ban H."/>
            <person name="Sato S."/>
            <person name="Yoshikawa S."/>
            <person name="Kazumasa Y."/>
            <person name="Nakamura Y."/>
            <person name="Ichinomiya M."/>
            <person name="Saitoh K."/>
            <person name="Sato N."/>
            <person name="Blanc-Mathieu R."/>
            <person name="Endo H."/>
            <person name="Kuwata A."/>
            <person name="Ogata H."/>
        </authorList>
    </citation>
    <scope>NUCLEOTIDE SEQUENCE</scope>
</reference>
<feature type="region of interest" description="Disordered" evidence="1">
    <location>
        <begin position="125"/>
        <end position="164"/>
    </location>
</feature>
<evidence type="ECO:0000313" key="2">
    <source>
        <dbReference type="EMBL" id="GMH46413.1"/>
    </source>
</evidence>
<comment type="caution">
    <text evidence="2">The sequence shown here is derived from an EMBL/GenBank/DDBJ whole genome shotgun (WGS) entry which is preliminary data.</text>
</comment>
<evidence type="ECO:0000256" key="1">
    <source>
        <dbReference type="SAM" id="MobiDB-lite"/>
    </source>
</evidence>
<dbReference type="AlphaFoldDB" id="A0A9W7DKH7"/>
<accession>A0A9W7DKH7</accession>
<feature type="region of interest" description="Disordered" evidence="1">
    <location>
        <begin position="193"/>
        <end position="214"/>
    </location>
</feature>